<dbReference type="Proteomes" id="UP001430360">
    <property type="component" value="Unassembled WGS sequence"/>
</dbReference>
<feature type="region of interest" description="Disordered" evidence="1">
    <location>
        <begin position="1"/>
        <end position="26"/>
    </location>
</feature>
<evidence type="ECO:0000256" key="1">
    <source>
        <dbReference type="SAM" id="MobiDB-lite"/>
    </source>
</evidence>
<dbReference type="RefSeq" id="WP_232134632.1">
    <property type="nucleotide sequence ID" value="NZ_JAJQKU010000001.1"/>
</dbReference>
<comment type="caution">
    <text evidence="2">The sequence shown here is derived from an EMBL/GenBank/DDBJ whole genome shotgun (WGS) entry which is preliminary data.</text>
</comment>
<feature type="compositionally biased region" description="Low complexity" evidence="1">
    <location>
        <begin position="1"/>
        <end position="17"/>
    </location>
</feature>
<organism evidence="2 3">
    <name type="scientific">Luteimonas fraxinea</name>
    <dbReference type="NCBI Taxonomy" id="2901869"/>
    <lineage>
        <taxon>Bacteria</taxon>
        <taxon>Pseudomonadati</taxon>
        <taxon>Pseudomonadota</taxon>
        <taxon>Gammaproteobacteria</taxon>
        <taxon>Lysobacterales</taxon>
        <taxon>Lysobacteraceae</taxon>
        <taxon>Luteimonas</taxon>
    </lineage>
</organism>
<keyword evidence="3" id="KW-1185">Reference proteome</keyword>
<name>A0ABS8UAE0_9GAMM</name>
<dbReference type="EMBL" id="JAJQKU010000001">
    <property type="protein sequence ID" value="MCD9096159.1"/>
    <property type="molecule type" value="Genomic_DNA"/>
</dbReference>
<reference evidence="2" key="1">
    <citation type="submission" date="2021-12" db="EMBL/GenBank/DDBJ databases">
        <authorList>
            <person name="Ulrich A."/>
        </authorList>
    </citation>
    <scope>NUCLEOTIDE SEQUENCE</scope>
    <source>
        <strain evidence="2">A1P009</strain>
    </source>
</reference>
<protein>
    <submittedName>
        <fullName evidence="2">Uncharacterized protein</fullName>
    </submittedName>
</protein>
<evidence type="ECO:0000313" key="2">
    <source>
        <dbReference type="EMBL" id="MCD9096159.1"/>
    </source>
</evidence>
<accession>A0ABS8UAE0</accession>
<reference evidence="2" key="2">
    <citation type="journal article" date="2022" name="Syst. Appl. Microbiol.">
        <title>Physiological and genomic characterisation of Luteimonas fraxinea sp. nov., a bacterial species associated with trees tolerant to ash dieback.</title>
        <authorList>
            <person name="Ulrich K."/>
            <person name="Becker R."/>
            <person name="Behrendt U."/>
            <person name="Kube M."/>
            <person name="Schneck V."/>
            <person name="Ulrich A."/>
        </authorList>
    </citation>
    <scope>NUCLEOTIDE SEQUENCE</scope>
    <source>
        <strain evidence="2">A1P009</strain>
    </source>
</reference>
<sequence length="120" mass="12487">MNQHPDPAAAHAPSSEPTRGEFVAHGSSVWTPDGQIEVARCASRQLCPAGNAANARKLAYGSEALALLEELVWRLDAGEDSRDAFVASVALLERAGLSRRAKSEAAPAILKGNADLAVAA</sequence>
<evidence type="ECO:0000313" key="3">
    <source>
        <dbReference type="Proteomes" id="UP001430360"/>
    </source>
</evidence>
<proteinExistence type="predicted"/>
<gene>
    <name evidence="2" type="ORF">LTT95_04320</name>
</gene>